<dbReference type="Gene3D" id="3.90.550.10">
    <property type="entry name" value="Spore Coat Polysaccharide Biosynthesis Protein SpsA, Chain A"/>
    <property type="match status" value="1"/>
</dbReference>
<name>A0ABR6YCY5_9BURK</name>
<comment type="caution">
    <text evidence="2">The sequence shown here is derived from an EMBL/GenBank/DDBJ whole genome shotgun (WGS) entry which is preliminary data.</text>
</comment>
<dbReference type="InterPro" id="IPR029044">
    <property type="entry name" value="Nucleotide-diphossugar_trans"/>
</dbReference>
<reference evidence="2 3" key="1">
    <citation type="submission" date="2020-08" db="EMBL/GenBank/DDBJ databases">
        <title>Novel species isolated from subtropical streams in China.</title>
        <authorList>
            <person name="Lu H."/>
        </authorList>
    </citation>
    <scope>NUCLEOTIDE SEQUENCE [LARGE SCALE GENOMIC DNA]</scope>
    <source>
        <strain evidence="2 3">LX15W</strain>
    </source>
</reference>
<dbReference type="EMBL" id="JACOGA010000010">
    <property type="protein sequence ID" value="MBC3874399.1"/>
    <property type="molecule type" value="Genomic_DNA"/>
</dbReference>
<gene>
    <name evidence="2" type="ORF">H8K55_12430</name>
</gene>
<evidence type="ECO:0000313" key="3">
    <source>
        <dbReference type="Proteomes" id="UP000624279"/>
    </source>
</evidence>
<evidence type="ECO:0000313" key="2">
    <source>
        <dbReference type="EMBL" id="MBC3874399.1"/>
    </source>
</evidence>
<sequence>MNNNNKTAVFTIVSLNYGAFAKTLMESLAQTHPDWDRFVGLADRCDDVDAFGGQLFQPVLVESLPLPKINEFLFRYGIMELNTAIKPYMFSHLRKLGYSHIVYIDPDILVVDRLLDVEQLLNDGAAAVVTPHLTAPLNDQFAPTELDIMRAGSFNLGFLALGNQPESDAFIHWWEEKLEHGAVSDPARGLFTDQKWVDLAPGMFGKFAILRDPGYNVAYWNLAHRQLKKVGDNYLVNDRPLRFFHFSGFDPLHPKPFSKHQNRFDLESIGDAKSLALTYAQKVISHGLSEFRKRPYTFGKFKDGTPIPNALRYLYREDEDVRFQAGENPFDGIDFFVNGEAGDLPVILRAVWIEHQHLQRAFPHPLTSHRQAYCHWFVGGGAIEIGITEIFINPIRSRLKTEDAVNQTQQILQAHKATIWARGLVFLHRRATGGKISHERIRQYQQINNPLDFCRLAFRQFRASRWANKLGLQQNKSIKLDPLNSAHVAIELNIPTRKIRGRKIKQKFSGIYFENQQTAWWVSKQARFLIDQNDAPTLNLRGIHHPQLVELSSDSPNLTISVGFDEQPRQEIVIQDIEFDISIELQNLPTRWPATLYLTPSCSFVPKTLGINEDSRELSFQLSELRLGSRTVFNPEQMQIDAATEEAVPGINLLGYARSEHGVGQSLRQFAGALAASDTPYVVIDFNRNNLSRTDDSSVEKKIVTDIVHEVNVFHINADQMPEAEMQLPSHFFGPYNIGFWHWELPEMLPEHRAGFDQLDEVWVPTGFVQESIAKHSPIPVIRMPHAIHFSLSANANREYFKLPQDKFLFLMMYDFSSYQERKNPQASLDAFERAFGADNERAVLVIKTQNAQHHVQDMQLLQERLLGRRDIIWINQTLSRQEVYDLQSVCDALISLHRSEGYGLGPAEAMFLGKPVIATNWSGNTEFMRQDNSLPVNYTLVKIKQDVGVYKAGQTWAEPDIAHAAQLMQQLENDRALYNRISQAARKTMLEEFSPEVIGKRIQQRLRFIQHQMIAK</sequence>
<dbReference type="RefSeq" id="WP_186942386.1">
    <property type="nucleotide sequence ID" value="NZ_JACOGA010000010.1"/>
</dbReference>
<accession>A0ABR6YCY5</accession>
<dbReference type="InterPro" id="IPR001296">
    <property type="entry name" value="Glyco_trans_1"/>
</dbReference>
<proteinExistence type="predicted"/>
<dbReference type="Gene3D" id="3.40.50.2000">
    <property type="entry name" value="Glycogen Phosphorylase B"/>
    <property type="match status" value="1"/>
</dbReference>
<dbReference type="SUPFAM" id="SSF53756">
    <property type="entry name" value="UDP-Glycosyltransferase/glycogen phosphorylase"/>
    <property type="match status" value="1"/>
</dbReference>
<evidence type="ECO:0000259" key="1">
    <source>
        <dbReference type="Pfam" id="PF00534"/>
    </source>
</evidence>
<keyword evidence="3" id="KW-1185">Reference proteome</keyword>
<dbReference type="Pfam" id="PF00534">
    <property type="entry name" value="Glycos_transf_1"/>
    <property type="match status" value="1"/>
</dbReference>
<dbReference type="PANTHER" id="PTHR46656:SF3">
    <property type="entry name" value="PUTATIVE-RELATED"/>
    <property type="match status" value="1"/>
</dbReference>
<dbReference type="Proteomes" id="UP000624279">
    <property type="component" value="Unassembled WGS sequence"/>
</dbReference>
<organism evidence="2 3">
    <name type="scientific">Undibacterium flavidum</name>
    <dbReference type="NCBI Taxonomy" id="2762297"/>
    <lineage>
        <taxon>Bacteria</taxon>
        <taxon>Pseudomonadati</taxon>
        <taxon>Pseudomonadota</taxon>
        <taxon>Betaproteobacteria</taxon>
        <taxon>Burkholderiales</taxon>
        <taxon>Oxalobacteraceae</taxon>
        <taxon>Undibacterium</taxon>
    </lineage>
</organism>
<protein>
    <submittedName>
        <fullName evidence="2">Glycosyltransferase family 4 protein</fullName>
    </submittedName>
</protein>
<dbReference type="CDD" id="cd03801">
    <property type="entry name" value="GT4_PimA-like"/>
    <property type="match status" value="1"/>
</dbReference>
<dbReference type="SUPFAM" id="SSF53448">
    <property type="entry name" value="Nucleotide-diphospho-sugar transferases"/>
    <property type="match status" value="1"/>
</dbReference>
<feature type="domain" description="Glycosyl transferase family 1" evidence="1">
    <location>
        <begin position="802"/>
        <end position="988"/>
    </location>
</feature>
<dbReference type="PANTHER" id="PTHR46656">
    <property type="entry name" value="PUTATIVE-RELATED"/>
    <property type="match status" value="1"/>
</dbReference>